<dbReference type="InterPro" id="IPR006450">
    <property type="entry name" value="Phage_HK97_gp6-like"/>
</dbReference>
<organism evidence="1 2">
    <name type="scientific">Paraliobacillus ryukyuensis</name>
    <dbReference type="NCBI Taxonomy" id="200904"/>
    <lineage>
        <taxon>Bacteria</taxon>
        <taxon>Bacillati</taxon>
        <taxon>Bacillota</taxon>
        <taxon>Bacilli</taxon>
        <taxon>Bacillales</taxon>
        <taxon>Bacillaceae</taxon>
        <taxon>Paraliobacillus</taxon>
    </lineage>
</organism>
<reference evidence="1 2" key="1">
    <citation type="submission" date="2018-06" db="EMBL/GenBank/DDBJ databases">
        <title>Genomic Encyclopedia of Type Strains, Phase IV (KMG-IV): sequencing the most valuable type-strain genomes for metagenomic binning, comparative biology and taxonomic classification.</title>
        <authorList>
            <person name="Goeker M."/>
        </authorList>
    </citation>
    <scope>NUCLEOTIDE SEQUENCE [LARGE SCALE GENOMIC DNA]</scope>
    <source>
        <strain evidence="1 2">DSM 15140</strain>
    </source>
</reference>
<accession>A0A366DQD3</accession>
<dbReference type="EMBL" id="QNRI01000015">
    <property type="protein sequence ID" value="RBO92287.1"/>
    <property type="molecule type" value="Genomic_DNA"/>
</dbReference>
<dbReference type="Pfam" id="PF24829">
    <property type="entry name" value="Phage_connect_2"/>
    <property type="match status" value="1"/>
</dbReference>
<protein>
    <submittedName>
        <fullName evidence="1">Putative phage protein (Predicted DNA packaging)</fullName>
    </submittedName>
</protein>
<dbReference type="OrthoDB" id="2889166at2"/>
<evidence type="ECO:0000313" key="2">
    <source>
        <dbReference type="Proteomes" id="UP000252254"/>
    </source>
</evidence>
<dbReference type="InterPro" id="IPR056951">
    <property type="entry name" value="Phage_connect_2"/>
</dbReference>
<dbReference type="CDD" id="cd08054">
    <property type="entry name" value="gp6"/>
    <property type="match status" value="1"/>
</dbReference>
<comment type="caution">
    <text evidence="1">The sequence shown here is derived from an EMBL/GenBank/DDBJ whole genome shotgun (WGS) entry which is preliminary data.</text>
</comment>
<dbReference type="Proteomes" id="UP000252254">
    <property type="component" value="Unassembled WGS sequence"/>
</dbReference>
<gene>
    <name evidence="1" type="ORF">DES48_11525</name>
</gene>
<proteinExistence type="predicted"/>
<dbReference type="RefSeq" id="WP_113870097.1">
    <property type="nucleotide sequence ID" value="NZ_BAABQN010000018.1"/>
</dbReference>
<sequence length="100" mass="11081">MPLLDEVKAALRLTTDDPGIVGEVQELIDSAKIDLIQAGVDETIINQTEPDAIIKRAIKTYAKANFGYDNPEADRFHDAYVMLKQHLSLYGDYRSGTDAV</sequence>
<dbReference type="NCBIfam" id="TIGR01560">
    <property type="entry name" value="put_DNA_pack"/>
    <property type="match status" value="1"/>
</dbReference>
<dbReference type="AlphaFoldDB" id="A0A366DQD3"/>
<name>A0A366DQD3_9BACI</name>
<evidence type="ECO:0000313" key="1">
    <source>
        <dbReference type="EMBL" id="RBO92287.1"/>
    </source>
</evidence>
<keyword evidence="2" id="KW-1185">Reference proteome</keyword>